<reference evidence="2" key="1">
    <citation type="journal article" date="2017" name="Parasit. Vectors">
        <title>The complete mitochondrial DNA of three monozoic tapeworms in the Caryophyllidea: a mitogenomic perspective on the phylogeny of eucestodes.</title>
        <authorList>
            <person name="Li W.X."/>
            <person name="Zhang D."/>
            <person name="Boyce K."/>
            <person name="Xi B.W."/>
            <person name="Zou H."/>
            <person name="Wu S.G."/>
            <person name="Li M."/>
            <person name="Wang G.T."/>
        </authorList>
    </citation>
    <scope>NUCLEOTIDE SEQUENCE</scope>
</reference>
<accession>A0A343EST7</accession>
<keyword evidence="1" id="KW-0812">Transmembrane</keyword>
<protein>
    <submittedName>
        <fullName evidence="2">NADH dehydrogenase subunit 6</fullName>
    </submittedName>
</protein>
<feature type="transmembrane region" description="Helical" evidence="1">
    <location>
        <begin position="85"/>
        <end position="103"/>
    </location>
</feature>
<evidence type="ECO:0000313" key="2">
    <source>
        <dbReference type="EMBL" id="ASL24623.1"/>
    </source>
</evidence>
<name>A0A343EST7_9CEST</name>
<organism evidence="2">
    <name type="scientific">Atractolytocestus huronensis</name>
    <dbReference type="NCBI Taxonomy" id="507542"/>
    <lineage>
        <taxon>Eukaryota</taxon>
        <taxon>Metazoa</taxon>
        <taxon>Spiralia</taxon>
        <taxon>Lophotrochozoa</taxon>
        <taxon>Platyhelminthes</taxon>
        <taxon>Cestoda</taxon>
        <taxon>Eucestoda</taxon>
        <taxon>Caryophyllidea</taxon>
        <taxon>Lytocestidae</taxon>
        <taxon>Atractolytocestus</taxon>
    </lineage>
</organism>
<sequence>MEWGIVVGFYLYLFSVCQFLVSTHCVFYCLILVFSSVVSGGLVYVWLGFSWYTVLLCLVYIGGIYILFIFVSVQSPNNLVSLGSWRLGVVVFCGLVPVSYSSVASVSLSSMEASSMLCTTAEGLFYLCLCMTLLFGFVVISVIMSVKPNFYR</sequence>
<keyword evidence="1" id="KW-1133">Transmembrane helix</keyword>
<geneLocation type="mitochondrion" evidence="2"/>
<evidence type="ECO:0000256" key="1">
    <source>
        <dbReference type="SAM" id="Phobius"/>
    </source>
</evidence>
<feature type="transmembrane region" description="Helical" evidence="1">
    <location>
        <begin position="12"/>
        <end position="37"/>
    </location>
</feature>
<feature type="transmembrane region" description="Helical" evidence="1">
    <location>
        <begin position="123"/>
        <end position="146"/>
    </location>
</feature>
<keyword evidence="1" id="KW-0472">Membrane</keyword>
<dbReference type="AlphaFoldDB" id="A0A343EST7"/>
<feature type="transmembrane region" description="Helical" evidence="1">
    <location>
        <begin position="49"/>
        <end position="73"/>
    </location>
</feature>
<gene>
    <name evidence="2" type="primary">nad6</name>
</gene>
<proteinExistence type="predicted"/>
<keyword evidence="2" id="KW-0496">Mitochondrion</keyword>
<dbReference type="EMBL" id="KY486754">
    <property type="protein sequence ID" value="ASL24623.1"/>
    <property type="molecule type" value="Genomic_DNA"/>
</dbReference>